<dbReference type="InterPro" id="IPR019931">
    <property type="entry name" value="LPXTG_anchor"/>
</dbReference>
<proteinExistence type="predicted"/>
<evidence type="ECO:0000313" key="9">
    <source>
        <dbReference type="Proteomes" id="UP000649826"/>
    </source>
</evidence>
<accession>A0ABR7IDV7</accession>
<feature type="transmembrane region" description="Helical" evidence="5">
    <location>
        <begin position="507"/>
        <end position="525"/>
    </location>
</feature>
<keyword evidence="1" id="KW-0134">Cell wall</keyword>
<dbReference type="EMBL" id="JACOQG010000001">
    <property type="protein sequence ID" value="MBC5778179.1"/>
    <property type="molecule type" value="Genomic_DNA"/>
</dbReference>
<protein>
    <submittedName>
        <fullName evidence="8">LPXTG cell wall anchor domain-containing protein</fullName>
    </submittedName>
</protein>
<feature type="signal peptide" evidence="6">
    <location>
        <begin position="1"/>
        <end position="26"/>
    </location>
</feature>
<sequence>MKFSKKILPMVLAMAMVPAMSMPAFADDTNTTTSTVIAPTNNVDLSKHTFEAYQIFKGDLDGKKLSNITWGEGVDSVRLLKALKELNGTGKFADFSNCEVAADVVKVVAGFQNKSEEANKFAKLVANYLTSTKTTGKTEGVATLPEAGYYLIKDTTVVSGGVDDALNLSLLKVNAAGDVTVENKTSKTTLIKKVKDVNDSVGGLTEWQDSADYDIGDHIPYQLTATLGDLTNYDTYKLVFYDTMENLTLDPVAEGDDSSHALTVFVGEKKLDTNDYILEKSTDSKSFTVTINDVKILGGVTGTKVYVNYYAILGDDANIGSKGNPNTSYLEYSNNPNNTGEGGSLGKTPDDKNIVFTYKVVANKVDEKKTPLKGAAFELLKKDSSKTAPNNYNSVGIIGASKNADGTYEQTDDQKDMTKFEFKGIDDGDYKIVEVVTPKGYNTMAPIEFTVTAEHDILADNPQLRNLLGGDIFTGSVEGENDGAVIGQIVNKSGSLLPSTGGIGTTIFYIVGVVLVLGAGVLLVTKKRMNADK</sequence>
<organism evidence="8 9">
    <name type="scientific">Blautia difficilis</name>
    <dbReference type="NCBI Taxonomy" id="2763027"/>
    <lineage>
        <taxon>Bacteria</taxon>
        <taxon>Bacillati</taxon>
        <taxon>Bacillota</taxon>
        <taxon>Clostridia</taxon>
        <taxon>Lachnospirales</taxon>
        <taxon>Lachnospiraceae</taxon>
        <taxon>Blautia</taxon>
    </lineage>
</organism>
<keyword evidence="4" id="KW-0572">Peptidoglycan-anchor</keyword>
<dbReference type="NCBIfam" id="TIGR01167">
    <property type="entry name" value="LPXTG_anchor"/>
    <property type="match status" value="1"/>
</dbReference>
<feature type="chain" id="PRO_5046697122" evidence="6">
    <location>
        <begin position="27"/>
        <end position="533"/>
    </location>
</feature>
<evidence type="ECO:0000256" key="2">
    <source>
        <dbReference type="ARBA" id="ARBA00022525"/>
    </source>
</evidence>
<gene>
    <name evidence="8" type="ORF">H8Z82_00565</name>
</gene>
<evidence type="ECO:0000256" key="6">
    <source>
        <dbReference type="SAM" id="SignalP"/>
    </source>
</evidence>
<dbReference type="InterPro" id="IPR013783">
    <property type="entry name" value="Ig-like_fold"/>
</dbReference>
<dbReference type="Pfam" id="PF17802">
    <property type="entry name" value="SpaA"/>
    <property type="match status" value="1"/>
</dbReference>
<dbReference type="Gene3D" id="2.60.40.10">
    <property type="entry name" value="Immunoglobulins"/>
    <property type="match status" value="1"/>
</dbReference>
<dbReference type="RefSeq" id="WP_186993931.1">
    <property type="nucleotide sequence ID" value="NZ_JACOQG010000001.1"/>
</dbReference>
<keyword evidence="9" id="KW-1185">Reference proteome</keyword>
<dbReference type="PROSITE" id="PS50847">
    <property type="entry name" value="GRAM_POS_ANCHORING"/>
    <property type="match status" value="1"/>
</dbReference>
<keyword evidence="3 6" id="KW-0732">Signal</keyword>
<keyword evidence="5" id="KW-0472">Membrane</keyword>
<keyword evidence="5" id="KW-0812">Transmembrane</keyword>
<keyword evidence="2" id="KW-0964">Secreted</keyword>
<feature type="domain" description="Gram-positive cocci surface proteins LPxTG" evidence="7">
    <location>
        <begin position="497"/>
        <end position="533"/>
    </location>
</feature>
<dbReference type="Pfam" id="PF00746">
    <property type="entry name" value="Gram_pos_anchor"/>
    <property type="match status" value="1"/>
</dbReference>
<evidence type="ECO:0000256" key="1">
    <source>
        <dbReference type="ARBA" id="ARBA00022512"/>
    </source>
</evidence>
<dbReference type="Proteomes" id="UP000649826">
    <property type="component" value="Unassembled WGS sequence"/>
</dbReference>
<name>A0ABR7IDV7_9FIRM</name>
<evidence type="ECO:0000256" key="5">
    <source>
        <dbReference type="SAM" id="Phobius"/>
    </source>
</evidence>
<keyword evidence="5" id="KW-1133">Transmembrane helix</keyword>
<reference evidence="8 9" key="1">
    <citation type="submission" date="2020-08" db="EMBL/GenBank/DDBJ databases">
        <title>Genome public.</title>
        <authorList>
            <person name="Liu C."/>
            <person name="Sun Q."/>
        </authorList>
    </citation>
    <scope>NUCLEOTIDE SEQUENCE [LARGE SCALE GENOMIC DNA]</scope>
    <source>
        <strain evidence="8 9">M29</strain>
    </source>
</reference>
<evidence type="ECO:0000313" key="8">
    <source>
        <dbReference type="EMBL" id="MBC5778179.1"/>
    </source>
</evidence>
<comment type="caution">
    <text evidence="8">The sequence shown here is derived from an EMBL/GenBank/DDBJ whole genome shotgun (WGS) entry which is preliminary data.</text>
</comment>
<evidence type="ECO:0000259" key="7">
    <source>
        <dbReference type="PROSITE" id="PS50847"/>
    </source>
</evidence>
<dbReference type="InterPro" id="IPR041033">
    <property type="entry name" value="SpaA_PFL_dom_1"/>
</dbReference>
<evidence type="ECO:0000256" key="4">
    <source>
        <dbReference type="ARBA" id="ARBA00023088"/>
    </source>
</evidence>
<dbReference type="Gene3D" id="2.60.40.740">
    <property type="match status" value="1"/>
</dbReference>
<evidence type="ECO:0000256" key="3">
    <source>
        <dbReference type="ARBA" id="ARBA00022729"/>
    </source>
</evidence>